<comment type="caution">
    <text evidence="1">The sequence shown here is derived from an EMBL/GenBank/DDBJ whole genome shotgun (WGS) entry which is preliminary data.</text>
</comment>
<name>A0A4Y3KWN1_9CELL</name>
<protein>
    <submittedName>
        <fullName evidence="1">Uncharacterized protein</fullName>
    </submittedName>
</protein>
<dbReference type="Proteomes" id="UP000317046">
    <property type="component" value="Unassembled WGS sequence"/>
</dbReference>
<gene>
    <name evidence="1" type="ORF">CCE01nite_24810</name>
</gene>
<sequence>MNTSVVETRQAESATGVAEDAWWTERSALLLDGVAARVAGSAADCAAGAAS</sequence>
<dbReference type="RefSeq" id="WP_170223968.1">
    <property type="nucleotide sequence ID" value="NZ_BJLR01000022.1"/>
</dbReference>
<dbReference type="AlphaFoldDB" id="A0A4Y3KWN1"/>
<organism evidence="1 2">
    <name type="scientific">Cellulomonas cellasea</name>
    <dbReference type="NCBI Taxonomy" id="43670"/>
    <lineage>
        <taxon>Bacteria</taxon>
        <taxon>Bacillati</taxon>
        <taxon>Actinomycetota</taxon>
        <taxon>Actinomycetes</taxon>
        <taxon>Micrococcales</taxon>
        <taxon>Cellulomonadaceae</taxon>
        <taxon>Cellulomonas</taxon>
    </lineage>
</organism>
<proteinExistence type="predicted"/>
<evidence type="ECO:0000313" key="2">
    <source>
        <dbReference type="Proteomes" id="UP000317046"/>
    </source>
</evidence>
<reference evidence="1" key="1">
    <citation type="submission" date="2019-06" db="EMBL/GenBank/DDBJ databases">
        <title>Whole genome shotgun sequence of Cellulomonas cellasea NBRC 3753.</title>
        <authorList>
            <person name="Hosoyama A."/>
            <person name="Uohara A."/>
            <person name="Ohji S."/>
            <person name="Ichikawa N."/>
        </authorList>
    </citation>
    <scope>NUCLEOTIDE SEQUENCE [LARGE SCALE GENOMIC DNA]</scope>
    <source>
        <strain evidence="1">NBRC 3753</strain>
    </source>
</reference>
<keyword evidence="2" id="KW-1185">Reference proteome</keyword>
<accession>A0A4Y3KWN1</accession>
<evidence type="ECO:0000313" key="1">
    <source>
        <dbReference type="EMBL" id="GEA88532.1"/>
    </source>
</evidence>
<dbReference type="EMBL" id="BJLR01000022">
    <property type="protein sequence ID" value="GEA88532.1"/>
    <property type="molecule type" value="Genomic_DNA"/>
</dbReference>